<dbReference type="Proteomes" id="UP001241758">
    <property type="component" value="Unassembled WGS sequence"/>
</dbReference>
<dbReference type="EMBL" id="JASCTH010000023">
    <property type="protein sequence ID" value="MDI6102994.1"/>
    <property type="molecule type" value="Genomic_DNA"/>
</dbReference>
<evidence type="ECO:0000313" key="4">
    <source>
        <dbReference type="EMBL" id="MDI6102994.1"/>
    </source>
</evidence>
<evidence type="ECO:0000256" key="2">
    <source>
        <dbReference type="ARBA" id="ARBA00023315"/>
    </source>
</evidence>
<dbReference type="SUPFAM" id="SSF55729">
    <property type="entry name" value="Acyl-CoA N-acyltransferases (Nat)"/>
    <property type="match status" value="1"/>
</dbReference>
<evidence type="ECO:0000313" key="5">
    <source>
        <dbReference type="Proteomes" id="UP001241758"/>
    </source>
</evidence>
<reference evidence="4 5" key="1">
    <citation type="submission" date="2023-05" db="EMBL/GenBank/DDBJ databases">
        <title>Actinoplanes sp. NEAU-A12 genome sequencing.</title>
        <authorList>
            <person name="Wang Z.-S."/>
        </authorList>
    </citation>
    <scope>NUCLEOTIDE SEQUENCE [LARGE SCALE GENOMIC DNA]</scope>
    <source>
        <strain evidence="4 5">NEAU-A12</strain>
    </source>
</reference>
<evidence type="ECO:0000256" key="1">
    <source>
        <dbReference type="ARBA" id="ARBA00022679"/>
    </source>
</evidence>
<dbReference type="CDD" id="cd04301">
    <property type="entry name" value="NAT_SF"/>
    <property type="match status" value="1"/>
</dbReference>
<dbReference type="Pfam" id="PF00583">
    <property type="entry name" value="Acetyltransf_1"/>
    <property type="match status" value="1"/>
</dbReference>
<keyword evidence="5" id="KW-1185">Reference proteome</keyword>
<accession>A0ABT6WTH0</accession>
<comment type="caution">
    <text evidence="4">The sequence shown here is derived from an EMBL/GenBank/DDBJ whole genome shotgun (WGS) entry which is preliminary data.</text>
</comment>
<dbReference type="Gene3D" id="3.40.630.30">
    <property type="match status" value="1"/>
</dbReference>
<name>A0ABT6WTH0_9ACTN</name>
<protein>
    <submittedName>
        <fullName evidence="4">GNAT family N-acetyltransferase</fullName>
    </submittedName>
</protein>
<dbReference type="InterPro" id="IPR000182">
    <property type="entry name" value="GNAT_dom"/>
</dbReference>
<sequence>MSAMQAPAGELEISVATVVSDALAETIAEVTRAAYARGDLVPGLPAADGARATADEVRADLAAGLRLITAYDRGVCVGAVRAAALNPHTWEVRRLAVAPGLRHGGTGRRLLRRLEAEAWAAGATRVTLDAVVERGNPAFYTRVGYHTVRHFPNPDKPLSEVHMQRLADAADEPLVYPQADTTGDQPGVAVTWWAVPTGTVCRISESRDGPLGAARRDRASLPATARPVGADFWAGAAAAELRAVRAEVSAGAAQRHYPAPAATVSAFAQPRLRCPQLLAWWRDPGVRHG</sequence>
<dbReference type="PANTHER" id="PTHR43877:SF2">
    <property type="entry name" value="AMINOALKYLPHOSPHONATE N-ACETYLTRANSFERASE-RELATED"/>
    <property type="match status" value="1"/>
</dbReference>
<keyword evidence="2" id="KW-0012">Acyltransferase</keyword>
<dbReference type="InterPro" id="IPR016181">
    <property type="entry name" value="Acyl_CoA_acyltransferase"/>
</dbReference>
<dbReference type="PANTHER" id="PTHR43877">
    <property type="entry name" value="AMINOALKYLPHOSPHONATE N-ACETYLTRANSFERASE-RELATED-RELATED"/>
    <property type="match status" value="1"/>
</dbReference>
<gene>
    <name evidence="4" type="ORF">QLQ12_30710</name>
</gene>
<dbReference type="InterPro" id="IPR050832">
    <property type="entry name" value="Bact_Acetyltransf"/>
</dbReference>
<keyword evidence="1" id="KW-0808">Transferase</keyword>
<dbReference type="RefSeq" id="WP_282764001.1">
    <property type="nucleotide sequence ID" value="NZ_JASCTH010000023.1"/>
</dbReference>
<feature type="domain" description="N-acetyltransferase" evidence="3">
    <location>
        <begin position="25"/>
        <end position="168"/>
    </location>
</feature>
<evidence type="ECO:0000259" key="3">
    <source>
        <dbReference type="PROSITE" id="PS51186"/>
    </source>
</evidence>
<organism evidence="4 5">
    <name type="scientific">Actinoplanes sandaracinus</name>
    <dbReference type="NCBI Taxonomy" id="3045177"/>
    <lineage>
        <taxon>Bacteria</taxon>
        <taxon>Bacillati</taxon>
        <taxon>Actinomycetota</taxon>
        <taxon>Actinomycetes</taxon>
        <taxon>Micromonosporales</taxon>
        <taxon>Micromonosporaceae</taxon>
        <taxon>Actinoplanes</taxon>
    </lineage>
</organism>
<dbReference type="PROSITE" id="PS51186">
    <property type="entry name" value="GNAT"/>
    <property type="match status" value="1"/>
</dbReference>
<proteinExistence type="predicted"/>